<dbReference type="InterPro" id="IPR041698">
    <property type="entry name" value="Methyltransf_25"/>
</dbReference>
<protein>
    <submittedName>
        <fullName evidence="2">Methyltransferase domain-containing protein</fullName>
    </submittedName>
</protein>
<reference evidence="2 3" key="1">
    <citation type="submission" date="2023-01" db="EMBL/GenBank/DDBJ databases">
        <authorList>
            <person name="Lee S.H."/>
            <person name="Jung H.S."/>
            <person name="Yun J.U."/>
        </authorList>
    </citation>
    <scope>NUCLEOTIDE SEQUENCE [LARGE SCALE GENOMIC DNA]</scope>
    <source>
        <strain evidence="2 3">CBA3108</strain>
    </source>
</reference>
<dbReference type="GO" id="GO:0008168">
    <property type="term" value="F:methyltransferase activity"/>
    <property type="evidence" value="ECO:0007669"/>
    <property type="project" value="UniProtKB-KW"/>
</dbReference>
<dbReference type="Proteomes" id="UP001212097">
    <property type="component" value="Chromosome"/>
</dbReference>
<dbReference type="SUPFAM" id="SSF53335">
    <property type="entry name" value="S-adenosyl-L-methionine-dependent methyltransferases"/>
    <property type="match status" value="1"/>
</dbReference>
<keyword evidence="2" id="KW-0808">Transferase</keyword>
<keyword evidence="2" id="KW-0489">Methyltransferase</keyword>
<accession>A0ABY7R2H1</accession>
<reference evidence="2 3" key="2">
    <citation type="submission" date="2023-06" db="EMBL/GenBank/DDBJ databases">
        <title>The Gram-positive Non-spore-bearing Anaerobic Bacilli of Human Feces.</title>
        <authorList>
            <person name="Eggerth A.H."/>
        </authorList>
    </citation>
    <scope>NUCLEOTIDE SEQUENCE [LARGE SCALE GENOMIC DNA]</scope>
    <source>
        <strain evidence="2 3">CBA3108</strain>
    </source>
</reference>
<proteinExistence type="predicted"/>
<sequence>MTTSPAGANADTPAMVASRQRVLDAGLFSDLDLRLAESLADCGNIVEVGAGTGHHLAQVLEAHANAHGLATDVSSAAIRKAARVHPRMAAVVADTWAGLPIRTECMDAVLCVFAPRNRDEFARILRPDGRLVVVTPLPDHLHQLREMTGMIGIQPHKHDELVAGLESRFEIAGHEEVRTVVDLDGPTASDAVAMGPSAHHVRDVHVDGVEVTSAVEITTLIPRSSRSV</sequence>
<dbReference type="CDD" id="cd02440">
    <property type="entry name" value="AdoMet_MTases"/>
    <property type="match status" value="1"/>
</dbReference>
<evidence type="ECO:0000313" key="3">
    <source>
        <dbReference type="Proteomes" id="UP001212097"/>
    </source>
</evidence>
<evidence type="ECO:0000313" key="2">
    <source>
        <dbReference type="EMBL" id="WCC81124.1"/>
    </source>
</evidence>
<dbReference type="EMBL" id="CP115668">
    <property type="protein sequence ID" value="WCC81124.1"/>
    <property type="molecule type" value="Genomic_DNA"/>
</dbReference>
<keyword evidence="3" id="KW-1185">Reference proteome</keyword>
<evidence type="ECO:0000259" key="1">
    <source>
        <dbReference type="Pfam" id="PF13649"/>
    </source>
</evidence>
<gene>
    <name evidence="2" type="ORF">O6R08_06995</name>
</gene>
<organism evidence="2 3">
    <name type="scientific">Cutibacterium equinum</name>
    <dbReference type="NCBI Taxonomy" id="3016342"/>
    <lineage>
        <taxon>Bacteria</taxon>
        <taxon>Bacillati</taxon>
        <taxon>Actinomycetota</taxon>
        <taxon>Actinomycetes</taxon>
        <taxon>Propionibacteriales</taxon>
        <taxon>Propionibacteriaceae</taxon>
        <taxon>Cutibacterium</taxon>
    </lineage>
</organism>
<dbReference type="Pfam" id="PF13649">
    <property type="entry name" value="Methyltransf_25"/>
    <property type="match status" value="1"/>
</dbReference>
<dbReference type="Gene3D" id="3.40.50.150">
    <property type="entry name" value="Vaccinia Virus protein VP39"/>
    <property type="match status" value="1"/>
</dbReference>
<dbReference type="InterPro" id="IPR029063">
    <property type="entry name" value="SAM-dependent_MTases_sf"/>
</dbReference>
<dbReference type="GO" id="GO:0032259">
    <property type="term" value="P:methylation"/>
    <property type="evidence" value="ECO:0007669"/>
    <property type="project" value="UniProtKB-KW"/>
</dbReference>
<name>A0ABY7R2H1_9ACTN</name>
<feature type="domain" description="Methyltransferase" evidence="1">
    <location>
        <begin position="45"/>
        <end position="129"/>
    </location>
</feature>